<dbReference type="AlphaFoldDB" id="A0A164DS97"/>
<proteinExistence type="predicted"/>
<name>A0A164DS97_9CRUS</name>
<evidence type="ECO:0000256" key="1">
    <source>
        <dbReference type="SAM" id="MobiDB-lite"/>
    </source>
</evidence>
<dbReference type="OrthoDB" id="6368241at2759"/>
<feature type="compositionally biased region" description="Acidic residues" evidence="1">
    <location>
        <begin position="55"/>
        <end position="74"/>
    </location>
</feature>
<feature type="non-terminal residue" evidence="2">
    <location>
        <position position="1"/>
    </location>
</feature>
<feature type="region of interest" description="Disordered" evidence="1">
    <location>
        <begin position="49"/>
        <end position="78"/>
    </location>
</feature>
<dbReference type="Proteomes" id="UP000076858">
    <property type="component" value="Unassembled WGS sequence"/>
</dbReference>
<sequence length="113" mass="12293">DVPPSSLPPWSIGVVKELIPRRDGLICSVMLKIPNGNIINRAIQSLRPTELREDRDEDIEIENPEPTQEPDDDPSPLFLTPEIEPAVRNAVPAFGETDNVVGEVEPDATGSSG</sequence>
<dbReference type="EMBL" id="LRGB01026226">
    <property type="protein sequence ID" value="KZR96065.1"/>
    <property type="molecule type" value="Genomic_DNA"/>
</dbReference>
<protein>
    <recommendedName>
        <fullName evidence="4">DUF5641 domain-containing protein</fullName>
    </recommendedName>
</protein>
<evidence type="ECO:0000313" key="3">
    <source>
        <dbReference type="Proteomes" id="UP000076858"/>
    </source>
</evidence>
<gene>
    <name evidence="2" type="ORF">APZ42_009813</name>
</gene>
<comment type="caution">
    <text evidence="2">The sequence shown here is derived from an EMBL/GenBank/DDBJ whole genome shotgun (WGS) entry which is preliminary data.</text>
</comment>
<organism evidence="2 3">
    <name type="scientific">Daphnia magna</name>
    <dbReference type="NCBI Taxonomy" id="35525"/>
    <lineage>
        <taxon>Eukaryota</taxon>
        <taxon>Metazoa</taxon>
        <taxon>Ecdysozoa</taxon>
        <taxon>Arthropoda</taxon>
        <taxon>Crustacea</taxon>
        <taxon>Branchiopoda</taxon>
        <taxon>Diplostraca</taxon>
        <taxon>Cladocera</taxon>
        <taxon>Anomopoda</taxon>
        <taxon>Daphniidae</taxon>
        <taxon>Daphnia</taxon>
    </lineage>
</organism>
<evidence type="ECO:0000313" key="2">
    <source>
        <dbReference type="EMBL" id="KZR96065.1"/>
    </source>
</evidence>
<reference evidence="2 3" key="1">
    <citation type="submission" date="2016-03" db="EMBL/GenBank/DDBJ databases">
        <title>EvidentialGene: Evidence-directed Construction of Genes on Genomes.</title>
        <authorList>
            <person name="Gilbert D.G."/>
            <person name="Choi J.-H."/>
            <person name="Mockaitis K."/>
            <person name="Colbourne J."/>
            <person name="Pfrender M."/>
        </authorList>
    </citation>
    <scope>NUCLEOTIDE SEQUENCE [LARGE SCALE GENOMIC DNA]</scope>
    <source>
        <strain evidence="2 3">Xinb3</strain>
        <tissue evidence="2">Complete organism</tissue>
    </source>
</reference>
<accession>A0A164DS97</accession>
<feature type="non-terminal residue" evidence="2">
    <location>
        <position position="113"/>
    </location>
</feature>
<keyword evidence="3" id="KW-1185">Reference proteome</keyword>
<feature type="region of interest" description="Disordered" evidence="1">
    <location>
        <begin position="94"/>
        <end position="113"/>
    </location>
</feature>
<evidence type="ECO:0008006" key="4">
    <source>
        <dbReference type="Google" id="ProtNLM"/>
    </source>
</evidence>